<keyword evidence="2" id="KW-1185">Reference proteome</keyword>
<name>A0ABC9VY97_GRUJA</name>
<proteinExistence type="predicted"/>
<protein>
    <submittedName>
        <fullName evidence="1">Uncharacterized protein</fullName>
    </submittedName>
</protein>
<accession>A0ABC9VY97</accession>
<evidence type="ECO:0000313" key="1">
    <source>
        <dbReference type="EMBL" id="GAB0178346.1"/>
    </source>
</evidence>
<evidence type="ECO:0000313" key="2">
    <source>
        <dbReference type="Proteomes" id="UP001623348"/>
    </source>
</evidence>
<dbReference type="AlphaFoldDB" id="A0ABC9VY97"/>
<comment type="caution">
    <text evidence="1">The sequence shown here is derived from an EMBL/GenBank/DDBJ whole genome shotgun (WGS) entry which is preliminary data.</text>
</comment>
<reference evidence="1 2" key="1">
    <citation type="submission" date="2024-06" db="EMBL/GenBank/DDBJ databases">
        <title>The draft genome of Grus japonensis, version 3.</title>
        <authorList>
            <person name="Nabeshima K."/>
            <person name="Suzuki S."/>
            <person name="Onuma M."/>
        </authorList>
    </citation>
    <scope>NUCLEOTIDE SEQUENCE [LARGE SCALE GENOMIC DNA]</scope>
    <source>
        <strain evidence="1 2">451A</strain>
    </source>
</reference>
<dbReference type="Proteomes" id="UP001623348">
    <property type="component" value="Unassembled WGS sequence"/>
</dbReference>
<dbReference type="EMBL" id="BAAFJT010000001">
    <property type="protein sequence ID" value="GAB0178346.1"/>
    <property type="molecule type" value="Genomic_DNA"/>
</dbReference>
<gene>
    <name evidence="1" type="ORF">GRJ2_000299900</name>
</gene>
<organism evidence="1 2">
    <name type="scientific">Grus japonensis</name>
    <name type="common">Japanese crane</name>
    <name type="synonym">Red-crowned crane</name>
    <dbReference type="NCBI Taxonomy" id="30415"/>
    <lineage>
        <taxon>Eukaryota</taxon>
        <taxon>Metazoa</taxon>
        <taxon>Chordata</taxon>
        <taxon>Craniata</taxon>
        <taxon>Vertebrata</taxon>
        <taxon>Euteleostomi</taxon>
        <taxon>Archelosauria</taxon>
        <taxon>Archosauria</taxon>
        <taxon>Dinosauria</taxon>
        <taxon>Saurischia</taxon>
        <taxon>Theropoda</taxon>
        <taxon>Coelurosauria</taxon>
        <taxon>Aves</taxon>
        <taxon>Neognathae</taxon>
        <taxon>Neoaves</taxon>
        <taxon>Gruiformes</taxon>
        <taxon>Gruidae</taxon>
        <taxon>Grus</taxon>
    </lineage>
</organism>
<sequence length="85" mass="9318">MKTCSLHPSEELHALKRKNVYLFSAMHLPDFQVAGSCCTNLREESLPSRALGCSCSLPLDSLGIFTGDCLQDTEDCQNGEQSQIP</sequence>